<dbReference type="GO" id="GO:0016491">
    <property type="term" value="F:oxidoreductase activity"/>
    <property type="evidence" value="ECO:0007669"/>
    <property type="project" value="InterPro"/>
</dbReference>
<protein>
    <recommendedName>
        <fullName evidence="1">Molybdopterin dehydrogenase FAD-binding domain-containing protein</fullName>
    </recommendedName>
</protein>
<dbReference type="InterPro" id="IPR002346">
    <property type="entry name" value="Mopterin_DH_FAD-bd"/>
</dbReference>
<dbReference type="AlphaFoldDB" id="A0A6L5X813"/>
<evidence type="ECO:0000313" key="3">
    <source>
        <dbReference type="Proteomes" id="UP000481852"/>
    </source>
</evidence>
<dbReference type="Gene3D" id="3.30.465.10">
    <property type="match status" value="1"/>
</dbReference>
<dbReference type="InterPro" id="IPR016169">
    <property type="entry name" value="FAD-bd_PCMH_sub2"/>
</dbReference>
<organism evidence="2 3">
    <name type="scientific">Porcincola intestinalis</name>
    <dbReference type="NCBI Taxonomy" id="2606632"/>
    <lineage>
        <taxon>Bacteria</taxon>
        <taxon>Bacillati</taxon>
        <taxon>Bacillota</taxon>
        <taxon>Clostridia</taxon>
        <taxon>Lachnospirales</taxon>
        <taxon>Lachnospiraceae</taxon>
        <taxon>Porcincola</taxon>
    </lineage>
</organism>
<reference evidence="2 3" key="1">
    <citation type="submission" date="2019-08" db="EMBL/GenBank/DDBJ databases">
        <title>In-depth cultivation of the pig gut microbiome towards novel bacterial diversity and tailored functional studies.</title>
        <authorList>
            <person name="Wylensek D."/>
            <person name="Hitch T.C.A."/>
            <person name="Clavel T."/>
        </authorList>
    </citation>
    <scope>NUCLEOTIDE SEQUENCE [LARGE SCALE GENOMIC DNA]</scope>
    <source>
        <strain evidence="2 3">Oil+RF-744-WCA-WT-11</strain>
    </source>
</reference>
<evidence type="ECO:0000313" key="2">
    <source>
        <dbReference type="EMBL" id="MSS15528.1"/>
    </source>
</evidence>
<dbReference type="PANTHER" id="PTHR42659:SF9">
    <property type="entry name" value="XANTHINE DEHYDROGENASE FAD-BINDING SUBUNIT XDHB-RELATED"/>
    <property type="match status" value="1"/>
</dbReference>
<gene>
    <name evidence="2" type="ORF">FYJ35_10845</name>
</gene>
<dbReference type="PANTHER" id="PTHR42659">
    <property type="entry name" value="XANTHINE DEHYDROGENASE SUBUNIT C-RELATED"/>
    <property type="match status" value="1"/>
</dbReference>
<feature type="domain" description="Molybdopterin dehydrogenase FAD-binding" evidence="1">
    <location>
        <begin position="9"/>
        <end position="130"/>
    </location>
</feature>
<dbReference type="InterPro" id="IPR036318">
    <property type="entry name" value="FAD-bd_PCMH-like_sf"/>
</dbReference>
<comment type="caution">
    <text evidence="2">The sequence shown here is derived from an EMBL/GenBank/DDBJ whole genome shotgun (WGS) entry which is preliminary data.</text>
</comment>
<evidence type="ECO:0000259" key="1">
    <source>
        <dbReference type="Pfam" id="PF00941"/>
    </source>
</evidence>
<accession>A0A6L5X813</accession>
<dbReference type="InterPro" id="IPR051312">
    <property type="entry name" value="Diverse_Substr_Oxidored"/>
</dbReference>
<name>A0A6L5X813_9FIRM</name>
<dbReference type="SUPFAM" id="SSF56176">
    <property type="entry name" value="FAD-binding/transporter-associated domain-like"/>
    <property type="match status" value="1"/>
</dbReference>
<proteinExistence type="predicted"/>
<dbReference type="GO" id="GO:0050660">
    <property type="term" value="F:flavin adenine dinucleotide binding"/>
    <property type="evidence" value="ECO:0007669"/>
    <property type="project" value="InterPro"/>
</dbReference>
<keyword evidence="3" id="KW-1185">Reference proteome</keyword>
<dbReference type="Proteomes" id="UP000481852">
    <property type="component" value="Unassembled WGS sequence"/>
</dbReference>
<sequence>MYMSRELCAAASASEAVIMRDASSAYLAGGTELLRSGTERSADRLIMLKNIPELKGVSGETPEAVRIGSMTTFQEALGSDLVPAYLKEALRYMASRTKRDMATIGGNVALMRDDSYLAATLIAAHAKLELLHWAKPDSGESVQDRFGCPDKNGSDLEEASQVRGDQPVREAICIRRYLQHREEYQKDLITAIMVRTDICVVSKRYANTAESHSYLTAAMGYADGRFRVGVSLKNAGVFFPKEFSDSLGEDENAETFARFANSWAGLDIPDDLYGSTAYKRYLLGVTLENLYRSLKERISSGQRTDGRKGETEA</sequence>
<dbReference type="EMBL" id="VULZ01000012">
    <property type="protein sequence ID" value="MSS15528.1"/>
    <property type="molecule type" value="Genomic_DNA"/>
</dbReference>
<dbReference type="Pfam" id="PF00941">
    <property type="entry name" value="FAD_binding_5"/>
    <property type="match status" value="1"/>
</dbReference>